<comment type="caution">
    <text evidence="2">The sequence shown here is derived from an EMBL/GenBank/DDBJ whole genome shotgun (WGS) entry which is preliminary data.</text>
</comment>
<evidence type="ECO:0000313" key="3">
    <source>
        <dbReference type="Proteomes" id="UP000737113"/>
    </source>
</evidence>
<feature type="domain" description="AsmA" evidence="1">
    <location>
        <begin position="309"/>
        <end position="505"/>
    </location>
</feature>
<gene>
    <name evidence="2" type="ORF">HC757_02920</name>
</gene>
<evidence type="ECO:0000259" key="1">
    <source>
        <dbReference type="Pfam" id="PF05170"/>
    </source>
</evidence>
<name>A0A972FQ77_9GAMM</name>
<evidence type="ECO:0000313" key="2">
    <source>
        <dbReference type="EMBL" id="NMH64128.1"/>
    </source>
</evidence>
<dbReference type="RefSeq" id="WP_169562826.1">
    <property type="nucleotide sequence ID" value="NZ_JAAXYH010000002.1"/>
</dbReference>
<reference evidence="2" key="1">
    <citation type="submission" date="2020-04" db="EMBL/GenBank/DDBJ databases">
        <title>Description of Shewanella salipaludis sp. nov., isolated from a salt marsh.</title>
        <authorList>
            <person name="Park S."/>
            <person name="Yoon J.-H."/>
        </authorList>
    </citation>
    <scope>NUCLEOTIDE SEQUENCE</scope>
    <source>
        <strain evidence="2">SHSM-M6</strain>
    </source>
</reference>
<dbReference type="GO" id="GO:0090313">
    <property type="term" value="P:regulation of protein targeting to membrane"/>
    <property type="evidence" value="ECO:0007669"/>
    <property type="project" value="TreeGrafter"/>
</dbReference>
<accession>A0A972FQ77</accession>
<dbReference type="PANTHER" id="PTHR30441:SF4">
    <property type="entry name" value="PROTEIN ASMA"/>
    <property type="match status" value="1"/>
</dbReference>
<feature type="domain" description="AsmA" evidence="1">
    <location>
        <begin position="2"/>
        <end position="203"/>
    </location>
</feature>
<organism evidence="2 3">
    <name type="scientific">Shewanella salipaludis</name>
    <dbReference type="NCBI Taxonomy" id="2723052"/>
    <lineage>
        <taxon>Bacteria</taxon>
        <taxon>Pseudomonadati</taxon>
        <taxon>Pseudomonadota</taxon>
        <taxon>Gammaproteobacteria</taxon>
        <taxon>Alteromonadales</taxon>
        <taxon>Shewanellaceae</taxon>
        <taxon>Shewanella</taxon>
    </lineage>
</organism>
<dbReference type="AlphaFoldDB" id="A0A972FQ77"/>
<dbReference type="PANTHER" id="PTHR30441">
    <property type="entry name" value="DUF748 DOMAIN-CONTAINING PROTEIN"/>
    <property type="match status" value="1"/>
</dbReference>
<dbReference type="InterPro" id="IPR052894">
    <property type="entry name" value="AsmA-related"/>
</dbReference>
<dbReference type="GO" id="GO:0005886">
    <property type="term" value="C:plasma membrane"/>
    <property type="evidence" value="ECO:0007669"/>
    <property type="project" value="TreeGrafter"/>
</dbReference>
<proteinExistence type="predicted"/>
<dbReference type="InterPro" id="IPR007844">
    <property type="entry name" value="AsmA"/>
</dbReference>
<dbReference type="EMBL" id="JAAXYH010000002">
    <property type="protein sequence ID" value="NMH64128.1"/>
    <property type="molecule type" value="Genomic_DNA"/>
</dbReference>
<dbReference type="Proteomes" id="UP000737113">
    <property type="component" value="Unassembled WGS sequence"/>
</dbReference>
<sequence length="607" mass="64801">MKLIKWLLAITASLILALVLYLTVFFDPNDFKPEIIAAVKQHTGRELAIEQDLSWTFFPALGINLGGIALSNPEGFKPAAMVEIEGAVAEVALMPLLSKEVEIAQLTLEGLTVNLVTRKNGESSLDGLVGESKTRQPAQEKPAAVKLESLNIGGVSISQARVNLIDEAKGQTQSLTLTRFSLGKFSLDEFASVAYDFDAQLTDMTLHSEGEGKLKLSRDLQQVQVRDFKVANLLQGAGIPQQKLTAELLLDVDLVLDKQQLLLTLRELSAGDIQGSGRVGVNYGTKVPQLDVTLAMGELDLDAWLPQSEADADKAATSSPAATEPDLSGLKQLDLKLALTVKAIKLAKVQTQNWAMTLAVNKGIVDLKQLTADLYQGKLTAKARLDARQKVASYEFNQQLAGVQVRPLLMDAAEVDLLSGSANFSVKGTGKSLVPENIKANLLANGNFEVTDGSLYGVNIPQMLRDAQAKLKGDMSAQDNAERKTDFSSLGGSFTVAKALVTNPDLAMASPLLRLAGAGTANLISEALDYKLTTSLVGSLKGQGGEGQDALAGIDIPLAITGTFEKPEYALDTQALLGGKLKQEAAKAEEKLKDKLKESLLKKLGGK</sequence>
<protein>
    <submittedName>
        <fullName evidence="2">AsmA family protein</fullName>
    </submittedName>
</protein>
<keyword evidence="3" id="KW-1185">Reference proteome</keyword>
<dbReference type="Pfam" id="PF05170">
    <property type="entry name" value="AsmA"/>
    <property type="match status" value="2"/>
</dbReference>